<reference evidence="2" key="1">
    <citation type="journal article" date="2005" name="Nature">
        <title>The map-based sequence of the rice genome.</title>
        <authorList>
            <consortium name="International rice genome sequencing project (IRGSP)"/>
            <person name="Matsumoto T."/>
            <person name="Wu J."/>
            <person name="Kanamori H."/>
            <person name="Katayose Y."/>
            <person name="Fujisawa M."/>
            <person name="Namiki N."/>
            <person name="Mizuno H."/>
            <person name="Yamamoto K."/>
            <person name="Antonio B.A."/>
            <person name="Baba T."/>
            <person name="Sakata K."/>
            <person name="Nagamura Y."/>
            <person name="Aoki H."/>
            <person name="Arikawa K."/>
            <person name="Arita K."/>
            <person name="Bito T."/>
            <person name="Chiden Y."/>
            <person name="Fujitsuka N."/>
            <person name="Fukunaka R."/>
            <person name="Hamada M."/>
            <person name="Harada C."/>
            <person name="Hayashi A."/>
            <person name="Hijishita S."/>
            <person name="Honda M."/>
            <person name="Hosokawa S."/>
            <person name="Ichikawa Y."/>
            <person name="Idonuma A."/>
            <person name="Iijima M."/>
            <person name="Ikeda M."/>
            <person name="Ikeno M."/>
            <person name="Ito K."/>
            <person name="Ito S."/>
            <person name="Ito T."/>
            <person name="Ito Y."/>
            <person name="Ito Y."/>
            <person name="Iwabuchi A."/>
            <person name="Kamiya K."/>
            <person name="Karasawa W."/>
            <person name="Kurita K."/>
            <person name="Katagiri S."/>
            <person name="Kikuta A."/>
            <person name="Kobayashi H."/>
            <person name="Kobayashi N."/>
            <person name="Machita K."/>
            <person name="Maehara T."/>
            <person name="Masukawa M."/>
            <person name="Mizubayashi T."/>
            <person name="Mukai Y."/>
            <person name="Nagasaki H."/>
            <person name="Nagata Y."/>
            <person name="Naito S."/>
            <person name="Nakashima M."/>
            <person name="Nakama Y."/>
            <person name="Nakamichi Y."/>
            <person name="Nakamura M."/>
            <person name="Meguro A."/>
            <person name="Negishi M."/>
            <person name="Ohta I."/>
            <person name="Ohta T."/>
            <person name="Okamoto M."/>
            <person name="Ono N."/>
            <person name="Saji S."/>
            <person name="Sakaguchi M."/>
            <person name="Sakai K."/>
            <person name="Shibata M."/>
            <person name="Shimokawa T."/>
            <person name="Song J."/>
            <person name="Takazaki Y."/>
            <person name="Terasawa K."/>
            <person name="Tsugane M."/>
            <person name="Tsuji K."/>
            <person name="Ueda S."/>
            <person name="Waki K."/>
            <person name="Yamagata H."/>
            <person name="Yamamoto M."/>
            <person name="Yamamoto S."/>
            <person name="Yamane H."/>
            <person name="Yoshiki S."/>
            <person name="Yoshihara R."/>
            <person name="Yukawa K."/>
            <person name="Zhong H."/>
            <person name="Yano M."/>
            <person name="Yuan Q."/>
            <person name="Ouyang S."/>
            <person name="Liu J."/>
            <person name="Jones K.M."/>
            <person name="Gansberger K."/>
            <person name="Moffat K."/>
            <person name="Hill J."/>
            <person name="Bera J."/>
            <person name="Fadrosh D."/>
            <person name="Jin S."/>
            <person name="Johri S."/>
            <person name="Kim M."/>
            <person name="Overton L."/>
            <person name="Reardon M."/>
            <person name="Tsitrin T."/>
            <person name="Vuong H."/>
            <person name="Weaver B."/>
            <person name="Ciecko A."/>
            <person name="Tallon L."/>
            <person name="Jackson J."/>
            <person name="Pai G."/>
            <person name="Aken S.V."/>
            <person name="Utterback T."/>
            <person name="Reidmuller S."/>
            <person name="Feldblyum T."/>
            <person name="Hsiao J."/>
            <person name="Zismann V."/>
            <person name="Iobst S."/>
            <person name="de Vazeille A.R."/>
            <person name="Buell C.R."/>
            <person name="Ying K."/>
            <person name="Li Y."/>
            <person name="Lu T."/>
            <person name="Huang Y."/>
            <person name="Zhao Q."/>
            <person name="Feng Q."/>
            <person name="Zhang L."/>
            <person name="Zhu J."/>
            <person name="Weng Q."/>
            <person name="Mu J."/>
            <person name="Lu Y."/>
            <person name="Fan D."/>
            <person name="Liu Y."/>
            <person name="Guan J."/>
            <person name="Zhang Y."/>
            <person name="Yu S."/>
            <person name="Liu X."/>
            <person name="Zhang Y."/>
            <person name="Hong G."/>
            <person name="Han B."/>
            <person name="Choisne N."/>
            <person name="Demange N."/>
            <person name="Orjeda G."/>
            <person name="Samain S."/>
            <person name="Cattolico L."/>
            <person name="Pelletier E."/>
            <person name="Couloux A."/>
            <person name="Segurens B."/>
            <person name="Wincker P."/>
            <person name="D'Hont A."/>
            <person name="Scarpelli C."/>
            <person name="Weissenbach J."/>
            <person name="Salanoubat M."/>
            <person name="Quetier F."/>
            <person name="Yu Y."/>
            <person name="Kim H.R."/>
            <person name="Rambo T."/>
            <person name="Currie J."/>
            <person name="Collura K."/>
            <person name="Luo M."/>
            <person name="Yang T."/>
            <person name="Ammiraju J.S.S."/>
            <person name="Engler F."/>
            <person name="Soderlund C."/>
            <person name="Wing R.A."/>
            <person name="Palmer L.E."/>
            <person name="de la Bastide M."/>
            <person name="Spiegel L."/>
            <person name="Nascimento L."/>
            <person name="Zutavern T."/>
            <person name="O'Shaughnessy A."/>
            <person name="Dike S."/>
            <person name="Dedhia N."/>
            <person name="Preston R."/>
            <person name="Balija V."/>
            <person name="McCombie W.R."/>
            <person name="Chow T."/>
            <person name="Chen H."/>
            <person name="Chung M."/>
            <person name="Chen C."/>
            <person name="Shaw J."/>
            <person name="Wu H."/>
            <person name="Hsiao K."/>
            <person name="Chao Y."/>
            <person name="Chu M."/>
            <person name="Cheng C."/>
            <person name="Hour A."/>
            <person name="Lee P."/>
            <person name="Lin S."/>
            <person name="Lin Y."/>
            <person name="Liou J."/>
            <person name="Liu S."/>
            <person name="Hsing Y."/>
            <person name="Raghuvanshi S."/>
            <person name="Mohanty A."/>
            <person name="Bharti A.K."/>
            <person name="Gaur A."/>
            <person name="Gupta V."/>
            <person name="Kumar D."/>
            <person name="Ravi V."/>
            <person name="Vij S."/>
            <person name="Kapur A."/>
            <person name="Khurana P."/>
            <person name="Khurana P."/>
            <person name="Khurana J.P."/>
            <person name="Tyagi A.K."/>
            <person name="Gaikwad K."/>
            <person name="Singh A."/>
            <person name="Dalal V."/>
            <person name="Srivastava S."/>
            <person name="Dixit A."/>
            <person name="Pal A.K."/>
            <person name="Ghazi I.A."/>
            <person name="Yadav M."/>
            <person name="Pandit A."/>
            <person name="Bhargava A."/>
            <person name="Sureshbabu K."/>
            <person name="Batra K."/>
            <person name="Sharma T.R."/>
            <person name="Mohapatra T."/>
            <person name="Singh N.K."/>
            <person name="Messing J."/>
            <person name="Nelson A.B."/>
            <person name="Fuks G."/>
            <person name="Kavchok S."/>
            <person name="Keizer G."/>
            <person name="Linton E."/>
            <person name="Llaca V."/>
            <person name="Song R."/>
            <person name="Tanyolac B."/>
            <person name="Young S."/>
            <person name="Ho-Il K."/>
            <person name="Hahn J.H."/>
            <person name="Sangsakoo G."/>
            <person name="Vanavichit A."/>
            <person name="de Mattos Luiz.A.T."/>
            <person name="Zimmer P.D."/>
            <person name="Malone G."/>
            <person name="Dellagostin O."/>
            <person name="de Oliveira A.C."/>
            <person name="Bevan M."/>
            <person name="Bancroft I."/>
            <person name="Minx P."/>
            <person name="Cordum H."/>
            <person name="Wilson R."/>
            <person name="Cheng Z."/>
            <person name="Jin W."/>
            <person name="Jiang J."/>
            <person name="Leong S.A."/>
            <person name="Iwama H."/>
            <person name="Gojobori T."/>
            <person name="Itoh T."/>
            <person name="Niimura Y."/>
            <person name="Fujii Y."/>
            <person name="Habara T."/>
            <person name="Sakai H."/>
            <person name="Sato Y."/>
            <person name="Wilson G."/>
            <person name="Kumar K."/>
            <person name="McCouch S."/>
            <person name="Juretic N."/>
            <person name="Hoen D."/>
            <person name="Wright S."/>
            <person name="Bruskiewich R."/>
            <person name="Bureau T."/>
            <person name="Miyao A."/>
            <person name="Hirochika H."/>
            <person name="Nishikawa T."/>
            <person name="Kadowaki K."/>
            <person name="Sugiura M."/>
            <person name="Burr B."/>
            <person name="Sasaki T."/>
        </authorList>
    </citation>
    <scope>NUCLEOTIDE SEQUENCE [LARGE SCALE GENOMIC DNA]</scope>
    <source>
        <strain evidence="2">cv. Nipponbare</strain>
    </source>
</reference>
<keyword evidence="3 4" id="KW-1267">Proteomics identification</keyword>
<dbReference type="PANTHER" id="PTHR10644">
    <property type="entry name" value="DNA REPAIR/RNA PROCESSING CPSF FAMILY"/>
    <property type="match status" value="1"/>
</dbReference>
<evidence type="ECO:0007829" key="3">
    <source>
        <dbReference type="PeptideAtlas" id="A0A0P0W7T5"/>
    </source>
</evidence>
<dbReference type="EMBL" id="AP014960">
    <property type="protein sequence ID" value="BAS88270.1"/>
    <property type="molecule type" value="Genomic_DNA"/>
</dbReference>
<sequence>AFKDAKITCLEFDDAIHGLRTSSMHCFEGPEWQHLKRGRESFAWGPVIKADPLGRCGAALAYGLQMIILKAAQVGHSLVGEDEPTCALSSTAVCIESSYLIDLRALDMNHVKDFAFVHGDISFL</sequence>
<name>A0A0P0W7T5_ORYSJ</name>
<protein>
    <submittedName>
        <fullName evidence="1">Os04g0252200 protein</fullName>
    </submittedName>
</protein>
<evidence type="ECO:0007829" key="4">
    <source>
        <dbReference type="ProteomicsDB" id="A0A0P0W7T5"/>
    </source>
</evidence>
<dbReference type="Gene3D" id="2.130.10.10">
    <property type="entry name" value="YVTN repeat-like/Quinoprotein amine dehydrogenase"/>
    <property type="match status" value="1"/>
</dbReference>
<evidence type="ECO:0000313" key="1">
    <source>
        <dbReference type="EMBL" id="BAS88270.1"/>
    </source>
</evidence>
<dbReference type="ExpressionAtlas" id="A0A0P0W7T5">
    <property type="expression patterns" value="baseline and differential"/>
</dbReference>
<evidence type="ECO:0000313" key="2">
    <source>
        <dbReference type="Proteomes" id="UP000059680"/>
    </source>
</evidence>
<dbReference type="InterPro" id="IPR015943">
    <property type="entry name" value="WD40/YVTN_repeat-like_dom_sf"/>
</dbReference>
<reference evidence="1 2" key="3">
    <citation type="journal article" date="2013" name="Rice">
        <title>Improvement of the Oryza sativa Nipponbare reference genome using next generation sequence and optical map data.</title>
        <authorList>
            <person name="Kawahara Y."/>
            <person name="de la Bastide M."/>
            <person name="Hamilton J.P."/>
            <person name="Kanamori H."/>
            <person name="McCombie W.R."/>
            <person name="Ouyang S."/>
            <person name="Schwartz D.C."/>
            <person name="Tanaka T."/>
            <person name="Wu J."/>
            <person name="Zhou S."/>
            <person name="Childs K.L."/>
            <person name="Davidson R.M."/>
            <person name="Lin H."/>
            <person name="Quesada-Ocampo L."/>
            <person name="Vaillancourt B."/>
            <person name="Sakai H."/>
            <person name="Lee S.S."/>
            <person name="Kim J."/>
            <person name="Numa H."/>
            <person name="Itoh T."/>
            <person name="Buell C.R."/>
            <person name="Matsumoto T."/>
        </authorList>
    </citation>
    <scope>NUCLEOTIDE SEQUENCE [LARGE SCALE GENOMIC DNA]</scope>
    <source>
        <strain evidence="2">cv. Nipponbare</strain>
    </source>
</reference>
<dbReference type="InterPro" id="IPR050358">
    <property type="entry name" value="RSE1/DDB1/CFT1"/>
</dbReference>
<gene>
    <name evidence="1" type="ordered locus">Os04g0252200</name>
    <name evidence="1" type="ORF">OSNPB_040252200</name>
</gene>
<dbReference type="Gramene" id="Os04t0252200-02">
    <property type="protein sequence ID" value="Os04t0252200-02"/>
    <property type="gene ID" value="Os04g0252200"/>
</dbReference>
<proteinExistence type="evidence at protein level"/>
<accession>A0A0P0W7T5</accession>
<reference evidence="1 2" key="2">
    <citation type="journal article" date="2013" name="Plant Cell Physiol.">
        <title>Rice Annotation Project Database (RAP-DB): an integrative and interactive database for rice genomics.</title>
        <authorList>
            <person name="Sakai H."/>
            <person name="Lee S.S."/>
            <person name="Tanaka T."/>
            <person name="Numa H."/>
            <person name="Kim J."/>
            <person name="Kawahara Y."/>
            <person name="Wakimoto H."/>
            <person name="Yang C.C."/>
            <person name="Iwamoto M."/>
            <person name="Abe T."/>
            <person name="Yamada Y."/>
            <person name="Muto A."/>
            <person name="Inokuchi H."/>
            <person name="Ikemura T."/>
            <person name="Matsumoto T."/>
            <person name="Sasaki T."/>
            <person name="Itoh T."/>
        </authorList>
    </citation>
    <scope>NUCLEOTIDE SEQUENCE [LARGE SCALE GENOMIC DNA]</scope>
    <source>
        <strain evidence="2">cv. Nipponbare</strain>
    </source>
</reference>
<dbReference type="Proteomes" id="UP000059680">
    <property type="component" value="Chromosome 4"/>
</dbReference>
<dbReference type="AlphaFoldDB" id="A0A0P0W7T5"/>
<keyword evidence="2" id="KW-1185">Reference proteome</keyword>
<organism evidence="1 2">
    <name type="scientific">Oryza sativa subsp. japonica</name>
    <name type="common">Rice</name>
    <dbReference type="NCBI Taxonomy" id="39947"/>
    <lineage>
        <taxon>Eukaryota</taxon>
        <taxon>Viridiplantae</taxon>
        <taxon>Streptophyta</taxon>
        <taxon>Embryophyta</taxon>
        <taxon>Tracheophyta</taxon>
        <taxon>Spermatophyta</taxon>
        <taxon>Magnoliopsida</taxon>
        <taxon>Liliopsida</taxon>
        <taxon>Poales</taxon>
        <taxon>Poaceae</taxon>
        <taxon>BOP clade</taxon>
        <taxon>Oryzoideae</taxon>
        <taxon>Oryzeae</taxon>
        <taxon>Oryzinae</taxon>
        <taxon>Oryza</taxon>
        <taxon>Oryza sativa</taxon>
    </lineage>
</organism>
<feature type="non-terminal residue" evidence="1">
    <location>
        <position position="124"/>
    </location>
</feature>